<evidence type="ECO:0000313" key="3">
    <source>
        <dbReference type="Proteomes" id="UP001377804"/>
    </source>
</evidence>
<dbReference type="EMBL" id="JAWMWG010000006">
    <property type="protein sequence ID" value="MEJ6349014.1"/>
    <property type="molecule type" value="Genomic_DNA"/>
</dbReference>
<evidence type="ECO:0000256" key="1">
    <source>
        <dbReference type="SAM" id="MobiDB-lite"/>
    </source>
</evidence>
<keyword evidence="3" id="KW-1185">Reference proteome</keyword>
<gene>
    <name evidence="2" type="ORF">R4Y45_07245</name>
</gene>
<sequence length="45" mass="5075">MGFSLSEISEMQIGQVLDYMAEYVKQKDDSGKTKRKATQADIDAF</sequence>
<evidence type="ECO:0000313" key="2">
    <source>
        <dbReference type="EMBL" id="MEJ6349014.1"/>
    </source>
</evidence>
<comment type="caution">
    <text evidence="2">The sequence shown here is derived from an EMBL/GenBank/DDBJ whole genome shotgun (WGS) entry which is preliminary data.</text>
</comment>
<reference evidence="2 3" key="1">
    <citation type="submission" date="2023-10" db="EMBL/GenBank/DDBJ databases">
        <title>Holzapfeliella saturejae sp. nov. isolated from Satureja montana flowers.</title>
        <authorList>
            <person name="Alcantara C."/>
            <person name="Zuniga M."/>
            <person name="Landete J.M."/>
            <person name="Monedero V."/>
        </authorList>
    </citation>
    <scope>NUCLEOTIDE SEQUENCE [LARGE SCALE GENOMIC DNA]</scope>
    <source>
        <strain evidence="2 3">He02</strain>
    </source>
</reference>
<feature type="region of interest" description="Disordered" evidence="1">
    <location>
        <begin position="26"/>
        <end position="45"/>
    </location>
</feature>
<dbReference type="RefSeq" id="WP_339970560.1">
    <property type="nucleotide sequence ID" value="NZ_JAWMWG010000006.1"/>
</dbReference>
<dbReference type="Proteomes" id="UP001377804">
    <property type="component" value="Unassembled WGS sequence"/>
</dbReference>
<name>A0ABU8SI58_9LACO</name>
<protein>
    <submittedName>
        <fullName evidence="2">Uncharacterized protein</fullName>
    </submittedName>
</protein>
<proteinExistence type="predicted"/>
<organism evidence="2 3">
    <name type="scientific">Holzapfeliella saturejae</name>
    <dbReference type="NCBI Taxonomy" id="3082953"/>
    <lineage>
        <taxon>Bacteria</taxon>
        <taxon>Bacillati</taxon>
        <taxon>Bacillota</taxon>
        <taxon>Bacilli</taxon>
        <taxon>Lactobacillales</taxon>
        <taxon>Lactobacillaceae</taxon>
        <taxon>Holzapfeliella</taxon>
    </lineage>
</organism>
<accession>A0ABU8SI58</accession>